<proteinExistence type="predicted"/>
<name>A0A6C7EDT5_ILUCY</name>
<dbReference type="AlphaFoldDB" id="A0A6C7EDT5"/>
<dbReference type="Proteomes" id="UP000011863">
    <property type="component" value="Chromosome"/>
</dbReference>
<evidence type="ECO:0000313" key="2">
    <source>
        <dbReference type="EMBL" id="BAN02136.1"/>
    </source>
</evidence>
<gene>
    <name evidence="2" type="ORF">YM304_18220</name>
</gene>
<evidence type="ECO:0000313" key="3">
    <source>
        <dbReference type="Proteomes" id="UP000011863"/>
    </source>
</evidence>
<dbReference type="KEGG" id="aym:YM304_18220"/>
<reference evidence="2 3" key="1">
    <citation type="journal article" date="2013" name="Int. J. Syst. Evol. Microbiol.">
        <title>Ilumatobacter nonamiense sp. nov. and Ilumatobacter coccineum sp. nov., isolated from seashore sand.</title>
        <authorList>
            <person name="Matsumoto A."/>
            <person name="Kasai H."/>
            <person name="Matsuo Y."/>
            <person name="Shizuri Y."/>
            <person name="Ichikawa N."/>
            <person name="Fujita N."/>
            <person name="Omura S."/>
            <person name="Takahashi Y."/>
        </authorList>
    </citation>
    <scope>NUCLEOTIDE SEQUENCE [LARGE SCALE GENOMIC DNA]</scope>
    <source>
        <strain evidence="3">NBRC 103263 / KCTC 29153 / YM16-304</strain>
    </source>
</reference>
<dbReference type="InterPro" id="IPR057767">
    <property type="entry name" value="UGSC-like_dom"/>
</dbReference>
<feature type="domain" description="UGSC-like" evidence="1">
    <location>
        <begin position="3"/>
        <end position="92"/>
    </location>
</feature>
<evidence type="ECO:0000259" key="1">
    <source>
        <dbReference type="Pfam" id="PF24696"/>
    </source>
</evidence>
<dbReference type="OrthoDB" id="5737748at2"/>
<sequence>MEFLDPRGVPTREMESYDLTTDLVDGDTIALFANGFPDSVAFLEHVESSLSRELPGVRFLHLNKGNASALASPEHLSTIADSCSAVVAAYGH</sequence>
<keyword evidence="3" id="KW-1185">Reference proteome</keyword>
<protein>
    <recommendedName>
        <fullName evidence="1">UGSC-like domain-containing protein</fullName>
    </recommendedName>
</protein>
<dbReference type="Pfam" id="PF24696">
    <property type="entry name" value="UGSC"/>
    <property type="match status" value="1"/>
</dbReference>
<organism evidence="2 3">
    <name type="scientific">Ilumatobacter coccineus (strain NBRC 103263 / KCTC 29153 / YM16-304)</name>
    <dbReference type="NCBI Taxonomy" id="1313172"/>
    <lineage>
        <taxon>Bacteria</taxon>
        <taxon>Bacillati</taxon>
        <taxon>Actinomycetota</taxon>
        <taxon>Acidimicrobiia</taxon>
        <taxon>Acidimicrobiales</taxon>
        <taxon>Ilumatobacteraceae</taxon>
        <taxon>Ilumatobacter</taxon>
    </lineage>
</organism>
<dbReference type="EMBL" id="AP012057">
    <property type="protein sequence ID" value="BAN02136.1"/>
    <property type="molecule type" value="Genomic_DNA"/>
</dbReference>
<accession>A0A6C7EDT5</accession>